<accession>A0ABY2RXU6</accession>
<evidence type="ECO:0000256" key="3">
    <source>
        <dbReference type="ARBA" id="ARBA00022989"/>
    </source>
</evidence>
<evidence type="ECO:0000256" key="6">
    <source>
        <dbReference type="ARBA" id="ARBA00023316"/>
    </source>
</evidence>
<comment type="function">
    <text evidence="7">Functions as a peptidoglycan terminase that cleaves nascent peptidoglycan strands endolytically to terminate their elongation.</text>
</comment>
<feature type="site" description="Important for catalytic activity" evidence="7">
    <location>
        <position position="419"/>
    </location>
</feature>
<name>A0ABY2RXU6_9PSEU</name>
<feature type="compositionally biased region" description="Acidic residues" evidence="8">
    <location>
        <begin position="120"/>
        <end position="141"/>
    </location>
</feature>
<keyword evidence="1 7" id="KW-1003">Cell membrane</keyword>
<keyword evidence="5 7" id="KW-0456">Lyase</keyword>
<evidence type="ECO:0000313" key="9">
    <source>
        <dbReference type="EMBL" id="TKG64868.1"/>
    </source>
</evidence>
<keyword evidence="3 7" id="KW-1133">Transmembrane helix</keyword>
<dbReference type="InterPro" id="IPR003770">
    <property type="entry name" value="MLTG-like"/>
</dbReference>
<evidence type="ECO:0000256" key="7">
    <source>
        <dbReference type="HAMAP-Rule" id="MF_02065"/>
    </source>
</evidence>
<comment type="catalytic activity">
    <reaction evidence="7">
        <text>a peptidoglycan chain = a peptidoglycan chain with N-acetyl-1,6-anhydromuramyl-[peptide] at the reducing end + a peptidoglycan chain with N-acetylglucosamine at the non-reducing end.</text>
        <dbReference type="EC" id="4.2.2.29"/>
    </reaction>
</comment>
<dbReference type="EMBL" id="SWMS01000019">
    <property type="protein sequence ID" value="TKG64868.1"/>
    <property type="molecule type" value="Genomic_DNA"/>
</dbReference>
<protein>
    <recommendedName>
        <fullName evidence="7">Endolytic murein transglycosylase</fullName>
        <ecNumber evidence="7">4.2.2.29</ecNumber>
    </recommendedName>
    <alternativeName>
        <fullName evidence="7">Peptidoglycan lytic transglycosylase</fullName>
    </alternativeName>
    <alternativeName>
        <fullName evidence="7">Peptidoglycan polymerization terminase</fullName>
    </alternativeName>
</protein>
<feature type="compositionally biased region" description="Pro residues" evidence="8">
    <location>
        <begin position="38"/>
        <end position="51"/>
    </location>
</feature>
<evidence type="ECO:0000256" key="1">
    <source>
        <dbReference type="ARBA" id="ARBA00022475"/>
    </source>
</evidence>
<dbReference type="Proteomes" id="UP000309992">
    <property type="component" value="Unassembled WGS sequence"/>
</dbReference>
<dbReference type="PANTHER" id="PTHR30518">
    <property type="entry name" value="ENDOLYTIC MUREIN TRANSGLYCOSYLASE"/>
    <property type="match status" value="1"/>
</dbReference>
<comment type="similarity">
    <text evidence="7">Belongs to the transglycosylase MltG family.</text>
</comment>
<feature type="transmembrane region" description="Helical" evidence="7">
    <location>
        <begin position="169"/>
        <end position="190"/>
    </location>
</feature>
<dbReference type="NCBIfam" id="TIGR00247">
    <property type="entry name" value="endolytic transglycosylase MltG"/>
    <property type="match status" value="1"/>
</dbReference>
<dbReference type="HAMAP" id="MF_02065">
    <property type="entry name" value="MltG"/>
    <property type="match status" value="1"/>
</dbReference>
<evidence type="ECO:0000313" key="10">
    <source>
        <dbReference type="Proteomes" id="UP000309992"/>
    </source>
</evidence>
<feature type="region of interest" description="Disordered" evidence="8">
    <location>
        <begin position="1"/>
        <end position="161"/>
    </location>
</feature>
<keyword evidence="2 7" id="KW-0812">Transmembrane</keyword>
<evidence type="ECO:0000256" key="2">
    <source>
        <dbReference type="ARBA" id="ARBA00022692"/>
    </source>
</evidence>
<dbReference type="Pfam" id="PF02618">
    <property type="entry name" value="YceG"/>
    <property type="match status" value="1"/>
</dbReference>
<comment type="subcellular location">
    <subcellularLocation>
        <location evidence="7">Cell membrane</location>
        <topology evidence="7">Single-pass membrane protein</topology>
    </subcellularLocation>
</comment>
<organism evidence="9 10">
    <name type="scientific">Prauserella endophytica</name>
    <dbReference type="NCBI Taxonomy" id="1592324"/>
    <lineage>
        <taxon>Bacteria</taxon>
        <taxon>Bacillati</taxon>
        <taxon>Actinomycetota</taxon>
        <taxon>Actinomycetes</taxon>
        <taxon>Pseudonocardiales</taxon>
        <taxon>Pseudonocardiaceae</taxon>
        <taxon>Prauserella</taxon>
        <taxon>Prauserella coralliicola group</taxon>
    </lineage>
</organism>
<reference evidence="9 10" key="1">
    <citation type="journal article" date="2015" name="Antonie Van Leeuwenhoek">
        <title>Prauserella endophytica sp. nov., an endophytic actinobacterium isolated from Tamarix taklamakanensis.</title>
        <authorList>
            <person name="Liu J.M."/>
            <person name="Habden X."/>
            <person name="Guo L."/>
            <person name="Tuo L."/>
            <person name="Jiang Z.K."/>
            <person name="Liu S.W."/>
            <person name="Liu X.F."/>
            <person name="Chen L."/>
            <person name="Li R.F."/>
            <person name="Zhang Y.Q."/>
            <person name="Sun C.H."/>
        </authorList>
    </citation>
    <scope>NUCLEOTIDE SEQUENCE [LARGE SCALE GENOMIC DNA]</scope>
    <source>
        <strain evidence="9 10">CGMCC 4.7182</strain>
    </source>
</reference>
<dbReference type="Gene3D" id="3.30.1490.480">
    <property type="entry name" value="Endolytic murein transglycosylase"/>
    <property type="match status" value="1"/>
</dbReference>
<dbReference type="EC" id="4.2.2.29" evidence="7"/>
<dbReference type="PANTHER" id="PTHR30518:SF2">
    <property type="entry name" value="ENDOLYTIC MUREIN TRANSGLYCOSYLASE"/>
    <property type="match status" value="1"/>
</dbReference>
<keyword evidence="4 7" id="KW-0472">Membrane</keyword>
<comment type="caution">
    <text evidence="9">The sequence shown here is derived from an EMBL/GenBank/DDBJ whole genome shotgun (WGS) entry which is preliminary data.</text>
</comment>
<keyword evidence="6 7" id="KW-0961">Cell wall biogenesis/degradation</keyword>
<dbReference type="RefSeq" id="WP_137096497.1">
    <property type="nucleotide sequence ID" value="NZ_SWMS01000019.1"/>
</dbReference>
<evidence type="ECO:0000256" key="4">
    <source>
        <dbReference type="ARBA" id="ARBA00023136"/>
    </source>
</evidence>
<feature type="compositionally biased region" description="Basic and acidic residues" evidence="8">
    <location>
        <begin position="110"/>
        <end position="119"/>
    </location>
</feature>
<proteinExistence type="inferred from homology"/>
<evidence type="ECO:0000256" key="5">
    <source>
        <dbReference type="ARBA" id="ARBA00023239"/>
    </source>
</evidence>
<sequence>MSTPDDGPGGRRRLRPAQRSPQAERPPRPPRQAAAEPPQRPLPSDPPVPRRPPARRARHAAPEPGPAPRPGEPRGAVPERRPRPPARRRRSPNEGVPPDENPTEVLGLDFGDRDYRDYDEYGDYDDLLDEDIHDEYGDGDDERAVPEYFEDEREDRPEPRAPRKRRKRFLGWLAALTVIVLLAGGAYYGARELLGFGFEDYEGTGENDVLLHVEEGDSTRAIATKLNELDVVASAEAFVDASADDERVLGVQPGYYVLKTKMSGASAVSSLVAPDTRVGELQLRAGTQLDDIQQPDGSVTPGVFSLLSQASCADLNGESTCIPAEELRRLADTADLAQLGVPEWAAADAARAEPGRKLEGMIAPGVYDVKPGWDAATLLGEVLKTSTLRMQAAGLPDAAGRTGYSPYQILIIASLIEREAVANDFGKVSRVLHNRLAEDMRLELDSTINYVLHQPEVRTNDADRARAGAYNTYRNRGLPPTPIAAPSLDAITAAEEPPDGPWLYFVKCETNGLSCFSVDYQEHLRNRDDAIARGVF</sequence>
<evidence type="ECO:0000256" key="8">
    <source>
        <dbReference type="SAM" id="MobiDB-lite"/>
    </source>
</evidence>
<keyword evidence="10" id="KW-1185">Reference proteome</keyword>
<gene>
    <name evidence="7 9" type="primary">mltG</name>
    <name evidence="9" type="ORF">FCN18_27860</name>
</gene>